<dbReference type="PANTHER" id="PTHR43394">
    <property type="entry name" value="ATP-DEPENDENT PERMEASE MDL1, MITOCHONDRIAL"/>
    <property type="match status" value="1"/>
</dbReference>
<organism evidence="12 13">
    <name type="scientific">Phenylobacterium kunshanense</name>
    <dbReference type="NCBI Taxonomy" id="1445034"/>
    <lineage>
        <taxon>Bacteria</taxon>
        <taxon>Pseudomonadati</taxon>
        <taxon>Pseudomonadota</taxon>
        <taxon>Alphaproteobacteria</taxon>
        <taxon>Caulobacterales</taxon>
        <taxon>Caulobacteraceae</taxon>
        <taxon>Phenylobacterium</taxon>
    </lineage>
</organism>
<dbReference type="Gene3D" id="1.20.1560.10">
    <property type="entry name" value="ABC transporter type 1, transmembrane domain"/>
    <property type="match status" value="1"/>
</dbReference>
<evidence type="ECO:0000259" key="10">
    <source>
        <dbReference type="PROSITE" id="PS50893"/>
    </source>
</evidence>
<dbReference type="EMBL" id="QFYS01000006">
    <property type="protein sequence ID" value="RAK64343.1"/>
    <property type="molecule type" value="Genomic_DNA"/>
</dbReference>
<dbReference type="GO" id="GO:0015421">
    <property type="term" value="F:ABC-type oligopeptide transporter activity"/>
    <property type="evidence" value="ECO:0007669"/>
    <property type="project" value="TreeGrafter"/>
</dbReference>
<dbReference type="InterPro" id="IPR027417">
    <property type="entry name" value="P-loop_NTPase"/>
</dbReference>
<dbReference type="Pfam" id="PF00005">
    <property type="entry name" value="ABC_tran"/>
    <property type="match status" value="1"/>
</dbReference>
<evidence type="ECO:0000313" key="12">
    <source>
        <dbReference type="EMBL" id="RAK64343.1"/>
    </source>
</evidence>
<dbReference type="InterPro" id="IPR011527">
    <property type="entry name" value="ABC1_TM_dom"/>
</dbReference>
<dbReference type="GO" id="GO:0016887">
    <property type="term" value="F:ATP hydrolysis activity"/>
    <property type="evidence" value="ECO:0007669"/>
    <property type="project" value="InterPro"/>
</dbReference>
<dbReference type="OrthoDB" id="5288404at2"/>
<keyword evidence="13" id="KW-1185">Reference proteome</keyword>
<comment type="caution">
    <text evidence="12">The sequence shown here is derived from an EMBL/GenBank/DDBJ whole genome shotgun (WGS) entry which is preliminary data.</text>
</comment>
<evidence type="ECO:0000256" key="4">
    <source>
        <dbReference type="ARBA" id="ARBA00022692"/>
    </source>
</evidence>
<feature type="domain" description="ABC transmembrane type-1" evidence="11">
    <location>
        <begin position="31"/>
        <end position="313"/>
    </location>
</feature>
<keyword evidence="6 12" id="KW-0067">ATP-binding</keyword>
<dbReference type="AlphaFoldDB" id="A0A328BAX6"/>
<evidence type="ECO:0000256" key="3">
    <source>
        <dbReference type="ARBA" id="ARBA00022475"/>
    </source>
</evidence>
<name>A0A328BAX6_9CAUL</name>
<dbReference type="PROSITE" id="PS00211">
    <property type="entry name" value="ABC_TRANSPORTER_1"/>
    <property type="match status" value="1"/>
</dbReference>
<keyword evidence="8 9" id="KW-0472">Membrane</keyword>
<keyword evidence="4 9" id="KW-0812">Transmembrane</keyword>
<evidence type="ECO:0000256" key="9">
    <source>
        <dbReference type="SAM" id="Phobius"/>
    </source>
</evidence>
<dbReference type="FunFam" id="3.40.50.300:FF:000221">
    <property type="entry name" value="Multidrug ABC transporter ATP-binding protein"/>
    <property type="match status" value="1"/>
</dbReference>
<evidence type="ECO:0000256" key="1">
    <source>
        <dbReference type="ARBA" id="ARBA00004651"/>
    </source>
</evidence>
<dbReference type="SUPFAM" id="SSF90123">
    <property type="entry name" value="ABC transporter transmembrane region"/>
    <property type="match status" value="1"/>
</dbReference>
<keyword evidence="2" id="KW-0813">Transport</keyword>
<dbReference type="RefSeq" id="WP_111276730.1">
    <property type="nucleotide sequence ID" value="NZ_QFYS01000006.1"/>
</dbReference>
<evidence type="ECO:0000256" key="5">
    <source>
        <dbReference type="ARBA" id="ARBA00022741"/>
    </source>
</evidence>
<dbReference type="Proteomes" id="UP000249524">
    <property type="component" value="Unassembled WGS sequence"/>
</dbReference>
<comment type="subcellular location">
    <subcellularLocation>
        <location evidence="1">Cell membrane</location>
        <topology evidence="1">Multi-pass membrane protein</topology>
    </subcellularLocation>
</comment>
<proteinExistence type="predicted"/>
<evidence type="ECO:0000256" key="7">
    <source>
        <dbReference type="ARBA" id="ARBA00022989"/>
    </source>
</evidence>
<feature type="transmembrane region" description="Helical" evidence="9">
    <location>
        <begin position="27"/>
        <end position="45"/>
    </location>
</feature>
<evidence type="ECO:0000313" key="13">
    <source>
        <dbReference type="Proteomes" id="UP000249524"/>
    </source>
</evidence>
<dbReference type="GO" id="GO:0005524">
    <property type="term" value="F:ATP binding"/>
    <property type="evidence" value="ECO:0007669"/>
    <property type="project" value="UniProtKB-KW"/>
</dbReference>
<protein>
    <submittedName>
        <fullName evidence="12">ABC transporter ATP-binding protein</fullName>
    </submittedName>
</protein>
<keyword evidence="7 9" id="KW-1133">Transmembrane helix</keyword>
<dbReference type="Gene3D" id="3.40.50.300">
    <property type="entry name" value="P-loop containing nucleotide triphosphate hydrolases"/>
    <property type="match status" value="1"/>
</dbReference>
<feature type="transmembrane region" description="Helical" evidence="9">
    <location>
        <begin position="260"/>
        <end position="278"/>
    </location>
</feature>
<dbReference type="PANTHER" id="PTHR43394:SF7">
    <property type="entry name" value="ABC TRANSPORTER B FAMILY MEMBER 28"/>
    <property type="match status" value="1"/>
</dbReference>
<evidence type="ECO:0000256" key="8">
    <source>
        <dbReference type="ARBA" id="ARBA00023136"/>
    </source>
</evidence>
<dbReference type="InterPro" id="IPR017871">
    <property type="entry name" value="ABC_transporter-like_CS"/>
</dbReference>
<sequence>MSDPGRPEPTARDLIARVARIYMAPRWKGWVVAMLAAVVVAYCSAELVRIIEPATNDLLVFHKPGALLWLPLTIATLAAARTIAQVVQATLVNRIGNAVVGDVQVQLFGKLVRADLAHLRSQHSGAYVSSVLYDAGLIREAATAGVVNYTQNLLIFLGAVLVMVANDWMLSLVLIGVVPLAGVIMRRFSKRTTKAAKGAMAETSALSSAIMESLDGVRVVKLENREAYEEARVAEVVRRRQQHLTKGANARARAAPATELLMTLIVAIVFAYAGWRSTHGEMNAGAFFSFIAALTMASQALRQLANLQTVFAEGMSAARRLFAALDVEPEVRERPGAPRLARAEGTIRFEDVAFSYGGEGPPALDGVSLEARRGETVALVGPSGGGKSTILNLIPRFYDVTAGRVTLDGRDVRDVALDSLRDQIALVTQEPFLFDDTIRANIAYARPDASPAEVEAAARAAAAHDFIGELPDGYDSLVGEAGARLSGGQRQRIAIARAFLKDAPILLLDEATSALDTESEAQVQAALKRLMAGRTTLLIAHRLSTVRGADRIYVVDRGRIVETGDHESLVAKRGLYARLARSQDLEAEPAA</sequence>
<dbReference type="CDD" id="cd18552">
    <property type="entry name" value="ABC_6TM_MsbA_like"/>
    <property type="match status" value="1"/>
</dbReference>
<reference evidence="12 13" key="1">
    <citation type="submission" date="2018-05" db="EMBL/GenBank/DDBJ databases">
        <authorList>
            <person name="Lanie J.A."/>
            <person name="Ng W.-L."/>
            <person name="Kazmierczak K.M."/>
            <person name="Andrzejewski T.M."/>
            <person name="Davidsen T.M."/>
            <person name="Wayne K.J."/>
            <person name="Tettelin H."/>
            <person name="Glass J.I."/>
            <person name="Rusch D."/>
            <person name="Podicherti R."/>
            <person name="Tsui H.-C.T."/>
            <person name="Winkler M.E."/>
        </authorList>
    </citation>
    <scope>NUCLEOTIDE SEQUENCE [LARGE SCALE GENOMIC DNA]</scope>
    <source>
        <strain evidence="12 13">BUT-10</strain>
    </source>
</reference>
<gene>
    <name evidence="12" type="ORF">DJ019_14320</name>
</gene>
<dbReference type="Pfam" id="PF00664">
    <property type="entry name" value="ABC_membrane"/>
    <property type="match status" value="1"/>
</dbReference>
<keyword evidence="3" id="KW-1003">Cell membrane</keyword>
<feature type="domain" description="ABC transporter" evidence="10">
    <location>
        <begin position="347"/>
        <end position="582"/>
    </location>
</feature>
<dbReference type="GO" id="GO:0005886">
    <property type="term" value="C:plasma membrane"/>
    <property type="evidence" value="ECO:0007669"/>
    <property type="project" value="UniProtKB-SubCell"/>
</dbReference>
<dbReference type="InterPro" id="IPR003593">
    <property type="entry name" value="AAA+_ATPase"/>
</dbReference>
<evidence type="ECO:0000256" key="2">
    <source>
        <dbReference type="ARBA" id="ARBA00022448"/>
    </source>
</evidence>
<dbReference type="SMART" id="SM00382">
    <property type="entry name" value="AAA"/>
    <property type="match status" value="1"/>
</dbReference>
<dbReference type="InterPro" id="IPR003439">
    <property type="entry name" value="ABC_transporter-like_ATP-bd"/>
</dbReference>
<accession>A0A328BAX6</accession>
<evidence type="ECO:0000259" key="11">
    <source>
        <dbReference type="PROSITE" id="PS50929"/>
    </source>
</evidence>
<dbReference type="PROSITE" id="PS50929">
    <property type="entry name" value="ABC_TM1F"/>
    <property type="match status" value="1"/>
</dbReference>
<feature type="transmembrane region" description="Helical" evidence="9">
    <location>
        <begin position="153"/>
        <end position="184"/>
    </location>
</feature>
<feature type="transmembrane region" description="Helical" evidence="9">
    <location>
        <begin position="66"/>
        <end position="84"/>
    </location>
</feature>
<dbReference type="InterPro" id="IPR036640">
    <property type="entry name" value="ABC1_TM_sf"/>
</dbReference>
<dbReference type="InterPro" id="IPR039421">
    <property type="entry name" value="Type_1_exporter"/>
</dbReference>
<evidence type="ECO:0000256" key="6">
    <source>
        <dbReference type="ARBA" id="ARBA00022840"/>
    </source>
</evidence>
<dbReference type="GO" id="GO:0090374">
    <property type="term" value="P:oligopeptide export from mitochondrion"/>
    <property type="evidence" value="ECO:0007669"/>
    <property type="project" value="TreeGrafter"/>
</dbReference>
<keyword evidence="5" id="KW-0547">Nucleotide-binding</keyword>
<dbReference type="SUPFAM" id="SSF52540">
    <property type="entry name" value="P-loop containing nucleoside triphosphate hydrolases"/>
    <property type="match status" value="1"/>
</dbReference>
<dbReference type="PROSITE" id="PS50893">
    <property type="entry name" value="ABC_TRANSPORTER_2"/>
    <property type="match status" value="1"/>
</dbReference>